<dbReference type="InterPro" id="IPR036680">
    <property type="entry name" value="SPOR-like_sf"/>
</dbReference>
<dbReference type="Gene3D" id="3.30.70.1070">
    <property type="entry name" value="Sporulation related repeat"/>
    <property type="match status" value="1"/>
</dbReference>
<dbReference type="Pfam" id="PF13401">
    <property type="entry name" value="AAA_22"/>
    <property type="match status" value="1"/>
</dbReference>
<name>A0A6M4H9W8_9PROT</name>
<feature type="domain" description="ORC1/DEAH AAA+ ATPase" evidence="2">
    <location>
        <begin position="44"/>
        <end position="171"/>
    </location>
</feature>
<sequence>MTIYLEHFGLREAPFRITPHTEFFFSGANRGATLEALLYAITAGEGLVKVTGEVGSGKTMLCRVLMERLPATVETIYLAVPSLSRDEMLAAIAGDLGIDTTGANTTKLVRSLQEKLIEMHANGKQVVALIDEAHAMPLATLEEIRLLSNLETNKEKLLQVVLFGQPELDEHLSLPNMRQLKERITHAFTLGPLPPTDVKDYLGFRLRAAGYHGPDLFGQEALSIITEASEGLTRRINIYADKTLLAAFAAGTHTVTADHARAAVSDTRIVLARKNSQRPLAIAAGVALAAGVAIGFLLGKGSDPPSAPPAVAAAPASKAVEAAPSPAPAPAPAPTIVAPPAKPVPAPTTQPAPQARVAAAPAPVPVASKPVSSSSPAPAPTTPAAAPPLSDAINARLAAGREMLAASGSRYGVQLMVTDARERAYLESYLVEAARALNPDSIYLFPAGTRDSPRIGVIHASYADRNEATVALNALPPALKQFRPYVRPLDGLREDVARHERK</sequence>
<dbReference type="AlphaFoldDB" id="A0A6M4H9W8"/>
<dbReference type="InterPro" id="IPR027417">
    <property type="entry name" value="P-loop_NTPase"/>
</dbReference>
<dbReference type="GO" id="GO:0042834">
    <property type="term" value="F:peptidoglycan binding"/>
    <property type="evidence" value="ECO:0007669"/>
    <property type="project" value="InterPro"/>
</dbReference>
<evidence type="ECO:0000313" key="3">
    <source>
        <dbReference type="EMBL" id="QJR16390.1"/>
    </source>
</evidence>
<dbReference type="SUPFAM" id="SSF52540">
    <property type="entry name" value="P-loop containing nucleoside triphosphate hydrolases"/>
    <property type="match status" value="1"/>
</dbReference>
<feature type="region of interest" description="Disordered" evidence="1">
    <location>
        <begin position="322"/>
        <end position="388"/>
    </location>
</feature>
<reference evidence="3 4" key="1">
    <citation type="submission" date="2020-04" db="EMBL/GenBank/DDBJ databases">
        <title>Usitatibacter rugosus gen. nov., sp. nov. and Usitatibacter palustris sp. nov., novel members of Usitatibacteraceae fam. nov. within the order Nitrosomonadales isolated from soil.</title>
        <authorList>
            <person name="Huber K.J."/>
            <person name="Neumann-Schaal M."/>
            <person name="Geppert A."/>
            <person name="Luckner M."/>
            <person name="Wanner G."/>
            <person name="Overmann J."/>
        </authorList>
    </citation>
    <scope>NUCLEOTIDE SEQUENCE [LARGE SCALE GENOMIC DNA]</scope>
    <source>
        <strain evidence="3 4">Swamp67</strain>
    </source>
</reference>
<organism evidence="3 4">
    <name type="scientific">Usitatibacter palustris</name>
    <dbReference type="NCBI Taxonomy" id="2732487"/>
    <lineage>
        <taxon>Bacteria</taxon>
        <taxon>Pseudomonadati</taxon>
        <taxon>Pseudomonadota</taxon>
        <taxon>Betaproteobacteria</taxon>
        <taxon>Nitrosomonadales</taxon>
        <taxon>Usitatibacteraceae</taxon>
        <taxon>Usitatibacter</taxon>
    </lineage>
</organism>
<evidence type="ECO:0000259" key="2">
    <source>
        <dbReference type="Pfam" id="PF13401"/>
    </source>
</evidence>
<dbReference type="PANTHER" id="PTHR35894:SF1">
    <property type="entry name" value="PHOSPHORIBULOKINASE _ URIDINE KINASE FAMILY"/>
    <property type="match status" value="1"/>
</dbReference>
<gene>
    <name evidence="3" type="ORF">DSM104440_03224</name>
</gene>
<evidence type="ECO:0000313" key="4">
    <source>
        <dbReference type="Proteomes" id="UP000503096"/>
    </source>
</evidence>
<dbReference type="InterPro" id="IPR049945">
    <property type="entry name" value="AAA_22"/>
</dbReference>
<dbReference type="KEGG" id="upl:DSM104440_03224"/>
<evidence type="ECO:0000256" key="1">
    <source>
        <dbReference type="SAM" id="MobiDB-lite"/>
    </source>
</evidence>
<feature type="compositionally biased region" description="Pro residues" evidence="1">
    <location>
        <begin position="340"/>
        <end position="350"/>
    </location>
</feature>
<dbReference type="Proteomes" id="UP000503096">
    <property type="component" value="Chromosome"/>
</dbReference>
<dbReference type="RefSeq" id="WP_212758105.1">
    <property type="nucleotide sequence ID" value="NZ_CP053073.1"/>
</dbReference>
<dbReference type="Gene3D" id="3.40.50.300">
    <property type="entry name" value="P-loop containing nucleotide triphosphate hydrolases"/>
    <property type="match status" value="1"/>
</dbReference>
<keyword evidence="4" id="KW-1185">Reference proteome</keyword>
<feature type="compositionally biased region" description="Low complexity" evidence="1">
    <location>
        <begin position="351"/>
        <end position="388"/>
    </location>
</feature>
<dbReference type="PANTHER" id="PTHR35894">
    <property type="entry name" value="GENERAL SECRETION PATHWAY PROTEIN A-RELATED"/>
    <property type="match status" value="1"/>
</dbReference>
<dbReference type="EMBL" id="CP053073">
    <property type="protein sequence ID" value="QJR16390.1"/>
    <property type="molecule type" value="Genomic_DNA"/>
</dbReference>
<accession>A0A6M4H9W8</accession>
<dbReference type="GO" id="GO:0016887">
    <property type="term" value="F:ATP hydrolysis activity"/>
    <property type="evidence" value="ECO:0007669"/>
    <property type="project" value="InterPro"/>
</dbReference>
<protein>
    <recommendedName>
        <fullName evidence="2">ORC1/DEAH AAA+ ATPase domain-containing protein</fullName>
    </recommendedName>
</protein>
<dbReference type="InterPro" id="IPR052026">
    <property type="entry name" value="ExeA_AAA_ATPase_DNA-bind"/>
</dbReference>
<dbReference type="InParanoid" id="A0A6M4H9W8"/>
<proteinExistence type="predicted"/>